<dbReference type="Gramene" id="ERN03519">
    <property type="protein sequence ID" value="ERN03519"/>
    <property type="gene ID" value="AMTR_s00003p00270690"/>
</dbReference>
<name>W1P757_AMBTC</name>
<dbReference type="AlphaFoldDB" id="W1P757"/>
<feature type="region of interest" description="Disordered" evidence="1">
    <location>
        <begin position="1"/>
        <end position="48"/>
    </location>
</feature>
<gene>
    <name evidence="2" type="ORF">AMTR_s00003p00270690</name>
</gene>
<feature type="compositionally biased region" description="Polar residues" evidence="1">
    <location>
        <begin position="30"/>
        <end position="39"/>
    </location>
</feature>
<evidence type="ECO:0000256" key="1">
    <source>
        <dbReference type="SAM" id="MobiDB-lite"/>
    </source>
</evidence>
<dbReference type="EMBL" id="KI394358">
    <property type="protein sequence ID" value="ERN03519.1"/>
    <property type="molecule type" value="Genomic_DNA"/>
</dbReference>
<sequence>MAQLLSRSNQENLDPNSSNPFLNFEAPWSKTMNPRSNPLNPTPLPYSDDMAAPHLEPWLKPGVLDDKVALLNLRRLRPFC</sequence>
<protein>
    <submittedName>
        <fullName evidence="2">Uncharacterized protein</fullName>
    </submittedName>
</protein>
<keyword evidence="3" id="KW-1185">Reference proteome</keyword>
<dbReference type="Proteomes" id="UP000017836">
    <property type="component" value="Unassembled WGS sequence"/>
</dbReference>
<proteinExistence type="predicted"/>
<evidence type="ECO:0000313" key="2">
    <source>
        <dbReference type="EMBL" id="ERN03519.1"/>
    </source>
</evidence>
<reference evidence="3" key="1">
    <citation type="journal article" date="2013" name="Science">
        <title>The Amborella genome and the evolution of flowering plants.</title>
        <authorList>
            <consortium name="Amborella Genome Project"/>
        </authorList>
    </citation>
    <scope>NUCLEOTIDE SEQUENCE [LARGE SCALE GENOMIC DNA]</scope>
</reference>
<accession>W1P757</accession>
<dbReference type="HOGENOM" id="CLU_2592921_0_0_1"/>
<organism evidence="2 3">
    <name type="scientific">Amborella trichopoda</name>
    <dbReference type="NCBI Taxonomy" id="13333"/>
    <lineage>
        <taxon>Eukaryota</taxon>
        <taxon>Viridiplantae</taxon>
        <taxon>Streptophyta</taxon>
        <taxon>Embryophyta</taxon>
        <taxon>Tracheophyta</taxon>
        <taxon>Spermatophyta</taxon>
        <taxon>Magnoliopsida</taxon>
        <taxon>Amborellales</taxon>
        <taxon>Amborellaceae</taxon>
        <taxon>Amborella</taxon>
    </lineage>
</organism>
<feature type="compositionally biased region" description="Polar residues" evidence="1">
    <location>
        <begin position="1"/>
        <end position="21"/>
    </location>
</feature>
<evidence type="ECO:0000313" key="3">
    <source>
        <dbReference type="Proteomes" id="UP000017836"/>
    </source>
</evidence>